<dbReference type="Pfam" id="PF06296">
    <property type="entry name" value="RelE"/>
    <property type="match status" value="1"/>
</dbReference>
<name>A0ABR9XTL3_9CHLB</name>
<accession>A0ABR9XTL3</accession>
<comment type="caution">
    <text evidence="1">The sequence shown here is derived from an EMBL/GenBank/DDBJ whole genome shotgun (WGS) entry which is preliminary data.</text>
</comment>
<proteinExistence type="predicted"/>
<gene>
    <name evidence="1" type="ORF">INT08_09485</name>
</gene>
<reference evidence="1 2" key="1">
    <citation type="journal article" date="2020" name="Microorganisms">
        <title>Simultaneous Genome Sequencing of Prosthecochloris ethylica and Desulfuromonas acetoxidans within a Syntrophic Mixture Reveals Unique Pili and Protein Interactions.</title>
        <authorList>
            <person name="Kyndt J.A."/>
            <person name="Van Beeumen J.J."/>
            <person name="Meyer T.E."/>
        </authorList>
    </citation>
    <scope>NUCLEOTIDE SEQUENCE [LARGE SCALE GENOMIC DNA]</scope>
    <source>
        <strain evidence="1 2">N3</strain>
    </source>
</reference>
<keyword evidence="2" id="KW-1185">Reference proteome</keyword>
<sequence>MRVFKNKWFHRWARREKISDALLLKAAEEIVAGQVEADLSLRLCQKPACQN</sequence>
<protein>
    <submittedName>
        <fullName evidence="1">Type II toxin-antitoxin system RelE/ParE family toxin</fullName>
    </submittedName>
</protein>
<dbReference type="Proteomes" id="UP000619838">
    <property type="component" value="Unassembled WGS sequence"/>
</dbReference>
<evidence type="ECO:0000313" key="2">
    <source>
        <dbReference type="Proteomes" id="UP000619838"/>
    </source>
</evidence>
<evidence type="ECO:0000313" key="1">
    <source>
        <dbReference type="EMBL" id="MBF0637396.1"/>
    </source>
</evidence>
<dbReference type="InterPro" id="IPR009387">
    <property type="entry name" value="HigB-2"/>
</dbReference>
<organism evidence="1 2">
    <name type="scientific">Prosthecochloris ethylica</name>
    <dbReference type="NCBI Taxonomy" id="2743976"/>
    <lineage>
        <taxon>Bacteria</taxon>
        <taxon>Pseudomonadati</taxon>
        <taxon>Chlorobiota</taxon>
        <taxon>Chlorobiia</taxon>
        <taxon>Chlorobiales</taxon>
        <taxon>Chlorobiaceae</taxon>
        <taxon>Prosthecochloris</taxon>
    </lineage>
</organism>
<dbReference type="EMBL" id="JADGII010000019">
    <property type="protein sequence ID" value="MBF0637396.1"/>
    <property type="molecule type" value="Genomic_DNA"/>
</dbReference>